<keyword evidence="1" id="KW-0677">Repeat</keyword>
<dbReference type="Proteomes" id="UP000762676">
    <property type="component" value="Unassembled WGS sequence"/>
</dbReference>
<sequence length="395" mass="42975">MDATNCTIRSFFFFSLLFRCSLHTAVLNNSLDVVKVLLKYGVDPNEPQGLPGLPKSRRSSYQSSCGTDGSSPVAGLGVPGSQVASPSPCEHLDQRLSPSPTLIIQGPDSPKLSRLDERLGSRTPDEQRKAADIVHGHRCHVSIDHSQHYISHSRSPTSSQASVTARLGPNVCKSHQHQGSHTYQQQSNLTASSSVTVSSSHSTIRTGATSARGKTLEPPSRSPGNRRANSPACQLPEIVETVIEDGFNYGTHYTRDELFNLPCLYLAVVEGNPYFVQLLLRYGALPNIQDLYGCSPLHLACCAEFYNIEIIRILLRCGAKIYLENALSDSPFNLWPGTSLQTLKQSAHRPSPAESCLHLAHSEVIGTRGHRADGNRSLGSTIHFRAMPAAETLLC</sequence>
<feature type="compositionally biased region" description="Polar residues" evidence="4">
    <location>
        <begin position="177"/>
        <end position="191"/>
    </location>
</feature>
<dbReference type="PANTHER" id="PTHR24198">
    <property type="entry name" value="ANKYRIN REPEAT AND PROTEIN KINASE DOMAIN-CONTAINING PROTEIN"/>
    <property type="match status" value="1"/>
</dbReference>
<evidence type="ECO:0000313" key="6">
    <source>
        <dbReference type="EMBL" id="GFR82859.1"/>
    </source>
</evidence>
<feature type="compositionally biased region" description="Basic and acidic residues" evidence="4">
    <location>
        <begin position="111"/>
        <end position="133"/>
    </location>
</feature>
<dbReference type="Pfam" id="PF13606">
    <property type="entry name" value="Ank_3"/>
    <property type="match status" value="1"/>
</dbReference>
<feature type="compositionally biased region" description="Low complexity" evidence="4">
    <location>
        <begin position="192"/>
        <end position="203"/>
    </location>
</feature>
<accession>A0AAV4GCD5</accession>
<feature type="repeat" description="ANK" evidence="3">
    <location>
        <begin position="292"/>
        <end position="326"/>
    </location>
</feature>
<dbReference type="PROSITE" id="PS50297">
    <property type="entry name" value="ANK_REP_REGION"/>
    <property type="match status" value="2"/>
</dbReference>
<feature type="region of interest" description="Disordered" evidence="4">
    <location>
        <begin position="45"/>
        <end position="133"/>
    </location>
</feature>
<organism evidence="6 7">
    <name type="scientific">Elysia marginata</name>
    <dbReference type="NCBI Taxonomy" id="1093978"/>
    <lineage>
        <taxon>Eukaryota</taxon>
        <taxon>Metazoa</taxon>
        <taxon>Spiralia</taxon>
        <taxon>Lophotrochozoa</taxon>
        <taxon>Mollusca</taxon>
        <taxon>Gastropoda</taxon>
        <taxon>Heterobranchia</taxon>
        <taxon>Euthyneura</taxon>
        <taxon>Panpulmonata</taxon>
        <taxon>Sacoglossa</taxon>
        <taxon>Placobranchoidea</taxon>
        <taxon>Plakobranchidae</taxon>
        <taxon>Elysia</taxon>
    </lineage>
</organism>
<dbReference type="EMBL" id="BMAT01011964">
    <property type="protein sequence ID" value="GFR82859.1"/>
    <property type="molecule type" value="Genomic_DNA"/>
</dbReference>
<feature type="repeat" description="ANK" evidence="3">
    <location>
        <begin position="22"/>
        <end position="49"/>
    </location>
</feature>
<dbReference type="SUPFAM" id="SSF48403">
    <property type="entry name" value="Ankyrin repeat"/>
    <property type="match status" value="1"/>
</dbReference>
<evidence type="ECO:0000256" key="2">
    <source>
        <dbReference type="ARBA" id="ARBA00023043"/>
    </source>
</evidence>
<evidence type="ECO:0000256" key="1">
    <source>
        <dbReference type="ARBA" id="ARBA00022737"/>
    </source>
</evidence>
<protein>
    <submittedName>
        <fullName evidence="6">26S proteasome non-ATPase regulatory subunit 10</fullName>
    </submittedName>
</protein>
<keyword evidence="6" id="KW-0647">Proteasome</keyword>
<feature type="region of interest" description="Disordered" evidence="4">
    <location>
        <begin position="171"/>
        <end position="231"/>
    </location>
</feature>
<keyword evidence="2 3" id="KW-0040">ANK repeat</keyword>
<dbReference type="InterPro" id="IPR002110">
    <property type="entry name" value="Ankyrin_rpt"/>
</dbReference>
<reference evidence="6 7" key="1">
    <citation type="journal article" date="2021" name="Elife">
        <title>Chloroplast acquisition without the gene transfer in kleptoplastic sea slugs, Plakobranchus ocellatus.</title>
        <authorList>
            <person name="Maeda T."/>
            <person name="Takahashi S."/>
            <person name="Yoshida T."/>
            <person name="Shimamura S."/>
            <person name="Takaki Y."/>
            <person name="Nagai Y."/>
            <person name="Toyoda A."/>
            <person name="Suzuki Y."/>
            <person name="Arimoto A."/>
            <person name="Ishii H."/>
            <person name="Satoh N."/>
            <person name="Nishiyama T."/>
            <person name="Hasebe M."/>
            <person name="Maruyama T."/>
            <person name="Minagawa J."/>
            <person name="Obokata J."/>
            <person name="Shigenobu S."/>
        </authorList>
    </citation>
    <scope>NUCLEOTIDE SEQUENCE [LARGE SCALE GENOMIC DNA]</scope>
</reference>
<dbReference type="Gene3D" id="1.25.40.20">
    <property type="entry name" value="Ankyrin repeat-containing domain"/>
    <property type="match status" value="1"/>
</dbReference>
<keyword evidence="7" id="KW-1185">Reference proteome</keyword>
<evidence type="ECO:0000256" key="5">
    <source>
        <dbReference type="SAM" id="SignalP"/>
    </source>
</evidence>
<comment type="caution">
    <text evidence="6">The sequence shown here is derived from an EMBL/GenBank/DDBJ whole genome shotgun (WGS) entry which is preliminary data.</text>
</comment>
<dbReference type="AlphaFoldDB" id="A0AAV4GCD5"/>
<evidence type="ECO:0000313" key="7">
    <source>
        <dbReference type="Proteomes" id="UP000762676"/>
    </source>
</evidence>
<feature type="chain" id="PRO_5043528575" evidence="5">
    <location>
        <begin position="26"/>
        <end position="395"/>
    </location>
</feature>
<name>A0AAV4GCD5_9GAST</name>
<dbReference type="SMART" id="SM00248">
    <property type="entry name" value="ANK"/>
    <property type="match status" value="3"/>
</dbReference>
<dbReference type="Pfam" id="PF12796">
    <property type="entry name" value="Ank_2"/>
    <property type="match status" value="1"/>
</dbReference>
<feature type="compositionally biased region" description="Polar residues" evidence="4">
    <location>
        <begin position="59"/>
        <end position="70"/>
    </location>
</feature>
<dbReference type="InterPro" id="IPR036770">
    <property type="entry name" value="Ankyrin_rpt-contain_sf"/>
</dbReference>
<evidence type="ECO:0000256" key="4">
    <source>
        <dbReference type="SAM" id="MobiDB-lite"/>
    </source>
</evidence>
<gene>
    <name evidence="6" type="ORF">ElyMa_005962000</name>
</gene>
<evidence type="ECO:0000256" key="3">
    <source>
        <dbReference type="PROSITE-ProRule" id="PRU00023"/>
    </source>
</evidence>
<proteinExistence type="predicted"/>
<dbReference type="PROSITE" id="PS50088">
    <property type="entry name" value="ANK_REPEAT"/>
    <property type="match status" value="2"/>
</dbReference>
<dbReference type="GO" id="GO:0000502">
    <property type="term" value="C:proteasome complex"/>
    <property type="evidence" value="ECO:0007669"/>
    <property type="project" value="UniProtKB-KW"/>
</dbReference>
<keyword evidence="5" id="KW-0732">Signal</keyword>
<feature type="signal peptide" evidence="5">
    <location>
        <begin position="1"/>
        <end position="25"/>
    </location>
</feature>
<dbReference type="PANTHER" id="PTHR24198:SF165">
    <property type="entry name" value="ANKYRIN REPEAT-CONTAINING PROTEIN-RELATED"/>
    <property type="match status" value="1"/>
</dbReference>